<evidence type="ECO:0000313" key="2">
    <source>
        <dbReference type="Proteomes" id="UP000008909"/>
    </source>
</evidence>
<accession>G7Y9J2</accession>
<dbReference type="Proteomes" id="UP000008909">
    <property type="component" value="Unassembled WGS sequence"/>
</dbReference>
<name>G7Y9J2_CLOSI</name>
<evidence type="ECO:0000313" key="1">
    <source>
        <dbReference type="EMBL" id="GAA49627.1"/>
    </source>
</evidence>
<gene>
    <name evidence="1" type="ORF">CLF_103310</name>
</gene>
<organism evidence="1 2">
    <name type="scientific">Clonorchis sinensis</name>
    <name type="common">Chinese liver fluke</name>
    <dbReference type="NCBI Taxonomy" id="79923"/>
    <lineage>
        <taxon>Eukaryota</taxon>
        <taxon>Metazoa</taxon>
        <taxon>Spiralia</taxon>
        <taxon>Lophotrochozoa</taxon>
        <taxon>Platyhelminthes</taxon>
        <taxon>Trematoda</taxon>
        <taxon>Digenea</taxon>
        <taxon>Opisthorchiida</taxon>
        <taxon>Opisthorchiata</taxon>
        <taxon>Opisthorchiidae</taxon>
        <taxon>Clonorchis</taxon>
    </lineage>
</organism>
<sequence length="226" mass="24505">MCGACEIRGKFCGKADFFLTRIKRIKTDLWVYKTPPSLKYHGCSELRANHQTECDSRGTVIAAPYLGSWTAPYMNISGPALRTDYSVHLASVLRALSARHMAPTLSGLSKSLLKPGHPVYLAAFNVRTLKQTKKAALALTRGINVCCISETRIQDSSKVFELTARSLSTRSRLRTSGDLGSAAAECAMLGIALSHRAKVSLLDLIPANSCLCTIRLATVKESQATS</sequence>
<reference key="2">
    <citation type="submission" date="2011-10" db="EMBL/GenBank/DDBJ databases">
        <title>The genome and transcriptome sequence of Clonorchis sinensis provide insights into the carcinogenic liver fluke.</title>
        <authorList>
            <person name="Wang X."/>
            <person name="Huang Y."/>
            <person name="Chen W."/>
            <person name="Liu H."/>
            <person name="Guo L."/>
            <person name="Chen Y."/>
            <person name="Luo F."/>
            <person name="Zhou W."/>
            <person name="Sun J."/>
            <person name="Mao Q."/>
            <person name="Liang P."/>
            <person name="Zhou C."/>
            <person name="Tian Y."/>
            <person name="Men J."/>
            <person name="Lv X."/>
            <person name="Huang L."/>
            <person name="Zhou J."/>
            <person name="Hu Y."/>
            <person name="Li R."/>
            <person name="Zhang F."/>
            <person name="Lei H."/>
            <person name="Li X."/>
            <person name="Hu X."/>
            <person name="Liang C."/>
            <person name="Xu J."/>
            <person name="Wu Z."/>
            <person name="Yu X."/>
        </authorList>
    </citation>
    <scope>NUCLEOTIDE SEQUENCE</scope>
    <source>
        <strain>Henan</strain>
    </source>
</reference>
<dbReference type="AlphaFoldDB" id="G7Y9J2"/>
<proteinExistence type="predicted"/>
<protein>
    <submittedName>
        <fullName evidence="1">Uncharacterized protein</fullName>
    </submittedName>
</protein>
<keyword evidence="2" id="KW-1185">Reference proteome</keyword>
<dbReference type="EMBL" id="DF142973">
    <property type="protein sequence ID" value="GAA49627.1"/>
    <property type="molecule type" value="Genomic_DNA"/>
</dbReference>
<reference evidence="1" key="1">
    <citation type="journal article" date="2011" name="Genome Biol.">
        <title>The draft genome of the carcinogenic human liver fluke Clonorchis sinensis.</title>
        <authorList>
            <person name="Wang X."/>
            <person name="Chen W."/>
            <person name="Huang Y."/>
            <person name="Sun J."/>
            <person name="Men J."/>
            <person name="Liu H."/>
            <person name="Luo F."/>
            <person name="Guo L."/>
            <person name="Lv X."/>
            <person name="Deng C."/>
            <person name="Zhou C."/>
            <person name="Fan Y."/>
            <person name="Li X."/>
            <person name="Huang L."/>
            <person name="Hu Y."/>
            <person name="Liang C."/>
            <person name="Hu X."/>
            <person name="Xu J."/>
            <person name="Yu X."/>
        </authorList>
    </citation>
    <scope>NUCLEOTIDE SEQUENCE [LARGE SCALE GENOMIC DNA]</scope>
    <source>
        <strain evidence="1">Henan</strain>
    </source>
</reference>